<organism evidence="1 2">
    <name type="scientific">Sporisorium scitamineum</name>
    <dbReference type="NCBI Taxonomy" id="49012"/>
    <lineage>
        <taxon>Eukaryota</taxon>
        <taxon>Fungi</taxon>
        <taxon>Dikarya</taxon>
        <taxon>Basidiomycota</taxon>
        <taxon>Ustilaginomycotina</taxon>
        <taxon>Ustilaginomycetes</taxon>
        <taxon>Ustilaginales</taxon>
        <taxon>Ustilaginaceae</taxon>
        <taxon>Sporisorium</taxon>
    </lineage>
</organism>
<evidence type="ECO:0000313" key="2">
    <source>
        <dbReference type="Proteomes" id="UP000242770"/>
    </source>
</evidence>
<reference evidence="2" key="1">
    <citation type="submission" date="2014-06" db="EMBL/GenBank/DDBJ databases">
        <authorList>
            <person name="Berkman P.J."/>
        </authorList>
    </citation>
    <scope>NUCLEOTIDE SEQUENCE [LARGE SCALE GENOMIC DNA]</scope>
</reference>
<dbReference type="EMBL" id="CCFA01004422">
    <property type="protein sequence ID" value="CDW99255.1"/>
    <property type="molecule type" value="Genomic_DNA"/>
</dbReference>
<sequence length="83" mass="8825">MQESLKPLHRNLLKAKGDSGKIFAPVKSKAACIVLRQHFAKAVKGLQVCAGRVAVVVDIVLEDAVHLGYLASSILAGKKAMLC</sequence>
<keyword evidence="2" id="KW-1185">Reference proteome</keyword>
<protein>
    <submittedName>
        <fullName evidence="1">Uncharacterized protein</fullName>
    </submittedName>
</protein>
<name>A0A0F7SCY0_9BASI</name>
<gene>
    <name evidence="1" type="primary">SSCI73080.1</name>
</gene>
<dbReference type="Proteomes" id="UP000242770">
    <property type="component" value="Unassembled WGS sequence"/>
</dbReference>
<proteinExistence type="predicted"/>
<feature type="non-terminal residue" evidence="1">
    <location>
        <position position="83"/>
    </location>
</feature>
<evidence type="ECO:0000313" key="1">
    <source>
        <dbReference type="EMBL" id="CDW99255.1"/>
    </source>
</evidence>
<dbReference type="AlphaFoldDB" id="A0A0F7SCY0"/>
<accession>A0A0F7SCY0</accession>